<evidence type="ECO:0000259" key="9">
    <source>
        <dbReference type="Pfam" id="PF25876"/>
    </source>
</evidence>
<dbReference type="InterPro" id="IPR058624">
    <property type="entry name" value="MdtA-like_HH"/>
</dbReference>
<evidence type="ECO:0000313" key="14">
    <source>
        <dbReference type="Proteomes" id="UP001055153"/>
    </source>
</evidence>
<keyword evidence="3" id="KW-0813">Transport</keyword>
<evidence type="ECO:0000256" key="7">
    <source>
        <dbReference type="SAM" id="Coils"/>
    </source>
</evidence>
<dbReference type="PANTHER" id="PTHR30469:SF36">
    <property type="entry name" value="BLL3903 PROTEIN"/>
    <property type="match status" value="1"/>
</dbReference>
<reference evidence="13" key="2">
    <citation type="submission" date="2021-08" db="EMBL/GenBank/DDBJ databases">
        <authorList>
            <person name="Tani A."/>
            <person name="Ola A."/>
            <person name="Ogura Y."/>
            <person name="Katsura K."/>
            <person name="Hayashi T."/>
        </authorList>
    </citation>
    <scope>NUCLEOTIDE SEQUENCE</scope>
    <source>
        <strain evidence="13">DSM 17168</strain>
    </source>
</reference>
<comment type="caution">
    <text evidence="13">The sequence shown here is derived from an EMBL/GenBank/DDBJ whole genome shotgun (WGS) entry which is preliminary data.</text>
</comment>
<dbReference type="PANTHER" id="PTHR30469">
    <property type="entry name" value="MULTIDRUG RESISTANCE PROTEIN MDTA"/>
    <property type="match status" value="1"/>
</dbReference>
<reference evidence="13" key="1">
    <citation type="journal article" date="2021" name="Front. Microbiol.">
        <title>Comprehensive Comparative Genomics and Phenotyping of Methylobacterium Species.</title>
        <authorList>
            <person name="Alessa O."/>
            <person name="Ogura Y."/>
            <person name="Fujitani Y."/>
            <person name="Takami H."/>
            <person name="Hayashi T."/>
            <person name="Sahin N."/>
            <person name="Tani A."/>
        </authorList>
    </citation>
    <scope>NUCLEOTIDE SEQUENCE</scope>
    <source>
        <strain evidence="13">DSM 17168</strain>
    </source>
</reference>
<evidence type="ECO:0000259" key="10">
    <source>
        <dbReference type="Pfam" id="PF25917"/>
    </source>
</evidence>
<dbReference type="Gene3D" id="2.40.50.100">
    <property type="match status" value="1"/>
</dbReference>
<sequence length="418" mass="44935">MRSWIRAGLAGLGLVLAGAGLWLLAGRPLPEGLRAALPAAVAGWLGARPAGQEPGQEPGKEAAKDTAGNAARPEFDVTVAQARTETVPIAFSYTGVIVSNSDAALQPRVTGVVVERPFEPGGPVRKGQVLFRIDPRPFEVALRTAEAQREQAQAQLSFAEVEVQRTETLAEKGFASEQRYQQLESNRAVARSRVQEAEAAIARQKLNLEYAVIRAPFDGRSSLSEVNLGDLVTENATQLVSVVQIEPIEVQVALSAEDSEAVRRAMQAGTASIGVTSGASEPERRAEIYRLDNRFDPRTARRLVRARLENADERFLPGAFVRTRVHVGQEEKLLVPTIALSSQLDQRIVWTVGEDGTVAMTPVETGDAYGEQTAILRGLKPGARVATSHIELLRQGQRVGTRAADGRQAANVPAAPGR</sequence>
<dbReference type="Pfam" id="PF25944">
    <property type="entry name" value="Beta-barrel_RND"/>
    <property type="match status" value="1"/>
</dbReference>
<evidence type="ECO:0000256" key="8">
    <source>
        <dbReference type="SAM" id="MobiDB-lite"/>
    </source>
</evidence>
<proteinExistence type="inferred from homology"/>
<feature type="coiled-coil region" evidence="7">
    <location>
        <begin position="142"/>
        <end position="207"/>
    </location>
</feature>
<comment type="subcellular location">
    <subcellularLocation>
        <location evidence="1">Cell membrane</location>
    </subcellularLocation>
</comment>
<dbReference type="InterPro" id="IPR058627">
    <property type="entry name" value="MdtA-like_C"/>
</dbReference>
<evidence type="ECO:0000256" key="2">
    <source>
        <dbReference type="ARBA" id="ARBA00009477"/>
    </source>
</evidence>
<comment type="similarity">
    <text evidence="2">Belongs to the membrane fusion protein (MFP) (TC 8.A.1) family.</text>
</comment>
<dbReference type="InterPro" id="IPR006143">
    <property type="entry name" value="RND_pump_MFP"/>
</dbReference>
<dbReference type="RefSeq" id="WP_238236846.1">
    <property type="nucleotide sequence ID" value="NZ_BPQQ01000042.1"/>
</dbReference>
<feature type="region of interest" description="Disordered" evidence="8">
    <location>
        <begin position="397"/>
        <end position="418"/>
    </location>
</feature>
<feature type="domain" description="Multidrug resistance protein MdtA-like beta-barrel" evidence="11">
    <location>
        <begin position="247"/>
        <end position="328"/>
    </location>
</feature>
<evidence type="ECO:0000259" key="11">
    <source>
        <dbReference type="Pfam" id="PF25944"/>
    </source>
</evidence>
<gene>
    <name evidence="13" type="primary">mdtA_10</name>
    <name evidence="13" type="ORF">GMJLKIPL_3680</name>
</gene>
<feature type="domain" description="Multidrug resistance protein MdtA-like alpha-helical hairpin" evidence="9">
    <location>
        <begin position="142"/>
        <end position="211"/>
    </location>
</feature>
<protein>
    <submittedName>
        <fullName evidence="13">Multidrug resistance protein MdtA</fullName>
    </submittedName>
</protein>
<evidence type="ECO:0000256" key="4">
    <source>
        <dbReference type="ARBA" id="ARBA00022475"/>
    </source>
</evidence>
<dbReference type="EMBL" id="BPQQ01000042">
    <property type="protein sequence ID" value="GJE01745.1"/>
    <property type="molecule type" value="Genomic_DNA"/>
</dbReference>
<dbReference type="InterPro" id="IPR058625">
    <property type="entry name" value="MdtA-like_BSH"/>
</dbReference>
<feature type="domain" description="Multidrug resistance protein MdtA-like barrel-sandwich hybrid" evidence="10">
    <location>
        <begin position="103"/>
        <end position="243"/>
    </location>
</feature>
<dbReference type="Pfam" id="PF25967">
    <property type="entry name" value="RND-MFP_C"/>
    <property type="match status" value="1"/>
</dbReference>
<dbReference type="InterPro" id="IPR058626">
    <property type="entry name" value="MdtA-like_b-barrel"/>
</dbReference>
<evidence type="ECO:0000259" key="12">
    <source>
        <dbReference type="Pfam" id="PF25967"/>
    </source>
</evidence>
<evidence type="ECO:0000256" key="3">
    <source>
        <dbReference type="ARBA" id="ARBA00022448"/>
    </source>
</evidence>
<dbReference type="Gene3D" id="2.40.420.20">
    <property type="match status" value="1"/>
</dbReference>
<keyword evidence="4" id="KW-1003">Cell membrane</keyword>
<keyword evidence="5" id="KW-0997">Cell inner membrane</keyword>
<dbReference type="SUPFAM" id="SSF111369">
    <property type="entry name" value="HlyD-like secretion proteins"/>
    <property type="match status" value="1"/>
</dbReference>
<dbReference type="Gene3D" id="1.10.287.470">
    <property type="entry name" value="Helix hairpin bin"/>
    <property type="match status" value="1"/>
</dbReference>
<evidence type="ECO:0000256" key="1">
    <source>
        <dbReference type="ARBA" id="ARBA00004236"/>
    </source>
</evidence>
<keyword evidence="14" id="KW-1185">Reference proteome</keyword>
<feature type="domain" description="Multidrug resistance protein MdtA-like C-terminal permuted SH3" evidence="12">
    <location>
        <begin position="333"/>
        <end position="390"/>
    </location>
</feature>
<evidence type="ECO:0000256" key="6">
    <source>
        <dbReference type="ARBA" id="ARBA00023136"/>
    </source>
</evidence>
<dbReference type="Proteomes" id="UP001055153">
    <property type="component" value="Unassembled WGS sequence"/>
</dbReference>
<feature type="region of interest" description="Disordered" evidence="8">
    <location>
        <begin position="48"/>
        <end position="73"/>
    </location>
</feature>
<dbReference type="Pfam" id="PF25917">
    <property type="entry name" value="BSH_RND"/>
    <property type="match status" value="1"/>
</dbReference>
<dbReference type="NCBIfam" id="TIGR01730">
    <property type="entry name" value="RND_mfp"/>
    <property type="match status" value="1"/>
</dbReference>
<name>A0ABQ4SJ29_9HYPH</name>
<evidence type="ECO:0000256" key="5">
    <source>
        <dbReference type="ARBA" id="ARBA00022519"/>
    </source>
</evidence>
<evidence type="ECO:0000313" key="13">
    <source>
        <dbReference type="EMBL" id="GJE01745.1"/>
    </source>
</evidence>
<keyword evidence="6" id="KW-0472">Membrane</keyword>
<keyword evidence="7" id="KW-0175">Coiled coil</keyword>
<organism evidence="13 14">
    <name type="scientific">Methylobacterium isbiliense</name>
    <dbReference type="NCBI Taxonomy" id="315478"/>
    <lineage>
        <taxon>Bacteria</taxon>
        <taxon>Pseudomonadati</taxon>
        <taxon>Pseudomonadota</taxon>
        <taxon>Alphaproteobacteria</taxon>
        <taxon>Hyphomicrobiales</taxon>
        <taxon>Methylobacteriaceae</taxon>
        <taxon>Methylobacterium</taxon>
    </lineage>
</organism>
<dbReference type="Gene3D" id="2.40.30.170">
    <property type="match status" value="1"/>
</dbReference>
<dbReference type="Pfam" id="PF25876">
    <property type="entry name" value="HH_MFP_RND"/>
    <property type="match status" value="1"/>
</dbReference>
<accession>A0ABQ4SJ29</accession>